<feature type="transmembrane region" description="Helical" evidence="4">
    <location>
        <begin position="371"/>
        <end position="397"/>
    </location>
</feature>
<feature type="transmembrane region" description="Helical" evidence="4">
    <location>
        <begin position="6"/>
        <end position="27"/>
    </location>
</feature>
<dbReference type="PANTHER" id="PTHR43630:SF1">
    <property type="entry name" value="POLY-BETA-1,6-N-ACETYL-D-GLUCOSAMINE SYNTHASE"/>
    <property type="match status" value="1"/>
</dbReference>
<keyword evidence="4" id="KW-0472">Membrane</keyword>
<protein>
    <recommendedName>
        <fullName evidence="5">Glycosyltransferase 2-like domain-containing protein</fullName>
    </recommendedName>
</protein>
<dbReference type="CDD" id="cd06423">
    <property type="entry name" value="CESA_like"/>
    <property type="match status" value="1"/>
</dbReference>
<keyword evidence="4" id="KW-1133">Transmembrane helix</keyword>
<dbReference type="Gene3D" id="3.90.550.10">
    <property type="entry name" value="Spore Coat Polysaccharide Biosynthesis Protein SpsA, Chain A"/>
    <property type="match status" value="1"/>
</dbReference>
<feature type="transmembrane region" description="Helical" evidence="4">
    <location>
        <begin position="344"/>
        <end position="364"/>
    </location>
</feature>
<reference evidence="6 7" key="1">
    <citation type="journal article" date="2016" name="Nat. Commun.">
        <title>Thousands of microbial genomes shed light on interconnected biogeochemical processes in an aquifer system.</title>
        <authorList>
            <person name="Anantharaman K."/>
            <person name="Brown C.T."/>
            <person name="Hug L.A."/>
            <person name="Sharon I."/>
            <person name="Castelle C.J."/>
            <person name="Probst A.J."/>
            <person name="Thomas B.C."/>
            <person name="Singh A."/>
            <person name="Wilkins M.J."/>
            <person name="Karaoz U."/>
            <person name="Brodie E.L."/>
            <person name="Williams K.H."/>
            <person name="Hubbard S.S."/>
            <person name="Banfield J.F."/>
        </authorList>
    </citation>
    <scope>NUCLEOTIDE SEQUENCE [LARGE SCALE GENOMIC DNA]</scope>
</reference>
<evidence type="ECO:0000256" key="2">
    <source>
        <dbReference type="ARBA" id="ARBA00022676"/>
    </source>
</evidence>
<dbReference type="AlphaFoldDB" id="A0A1G1WKN1"/>
<evidence type="ECO:0000259" key="5">
    <source>
        <dbReference type="Pfam" id="PF00535"/>
    </source>
</evidence>
<organism evidence="6 7">
    <name type="scientific">Candidatus Woykebacteria bacterium RBG_19FT_COMBO_43_10</name>
    <dbReference type="NCBI Taxonomy" id="1802598"/>
    <lineage>
        <taxon>Bacteria</taxon>
        <taxon>Candidatus Woykeibacteriota</taxon>
    </lineage>
</organism>
<dbReference type="PANTHER" id="PTHR43630">
    <property type="entry name" value="POLY-BETA-1,6-N-ACETYL-D-GLUCOSAMINE SYNTHASE"/>
    <property type="match status" value="1"/>
</dbReference>
<evidence type="ECO:0000256" key="4">
    <source>
        <dbReference type="SAM" id="Phobius"/>
    </source>
</evidence>
<evidence type="ECO:0000256" key="1">
    <source>
        <dbReference type="ARBA" id="ARBA00006739"/>
    </source>
</evidence>
<dbReference type="Pfam" id="PF00535">
    <property type="entry name" value="Glycos_transf_2"/>
    <property type="match status" value="1"/>
</dbReference>
<feature type="domain" description="Glycosyltransferase 2-like" evidence="5">
    <location>
        <begin position="52"/>
        <end position="214"/>
    </location>
</feature>
<feature type="transmembrane region" description="Helical" evidence="4">
    <location>
        <begin position="293"/>
        <end position="324"/>
    </location>
</feature>
<dbReference type="EMBL" id="MHCU01000006">
    <property type="protein sequence ID" value="OGY28269.1"/>
    <property type="molecule type" value="Genomic_DNA"/>
</dbReference>
<dbReference type="SUPFAM" id="SSF53448">
    <property type="entry name" value="Nucleotide-diphospho-sugar transferases"/>
    <property type="match status" value="1"/>
</dbReference>
<keyword evidence="2" id="KW-0328">Glycosyltransferase</keyword>
<evidence type="ECO:0000313" key="6">
    <source>
        <dbReference type="EMBL" id="OGY28269.1"/>
    </source>
</evidence>
<dbReference type="GO" id="GO:0016757">
    <property type="term" value="F:glycosyltransferase activity"/>
    <property type="evidence" value="ECO:0007669"/>
    <property type="project" value="UniProtKB-KW"/>
</dbReference>
<evidence type="ECO:0000256" key="3">
    <source>
        <dbReference type="ARBA" id="ARBA00022679"/>
    </source>
</evidence>
<accession>A0A1G1WKN1</accession>
<proteinExistence type="inferred from homology"/>
<evidence type="ECO:0000313" key="7">
    <source>
        <dbReference type="Proteomes" id="UP000176645"/>
    </source>
</evidence>
<keyword evidence="4" id="KW-0812">Transmembrane</keyword>
<sequence>MKPVSPFGLPIGISITFWSIVGLMRWITTSFFQKPNKFNPKENVMKASDVAVVLPAYNEELIIRDAIKALKKLVDKKQIYVVSDGWNDRTYEIATEEGCNTYLLDPNKGKAKAMVHLIKYYNLYDKYKLIFILDADTKPDSNFLKRALPLFDDPDIGVVFASSQIKWPRHIVPKLKYYFVAYRERLNRMLQYFLLYGQTWKYTSVNYVIPGFATIYRSDVLRKLEIDTPGILIEDFNLAFQFHKKKLGKLGYSPSIIGWDQYPDNLVDYWKQVRRWNIGFFQTVRKNGVWPSFFWLTLGVFSFEVILNSIFLLFLPLIIASLLWPNIFTDFYRTFIPFHITGLWYIFLTVFLTDYVLSVVIGLINKKPQLIFYGLFFFPMHYITSLILISSIIPGFFGSSSGQWVPPTRRVEKFA</sequence>
<comment type="similarity">
    <text evidence="1">Belongs to the glycosyltransferase 2 family.</text>
</comment>
<name>A0A1G1WKN1_9BACT</name>
<gene>
    <name evidence="6" type="ORF">A2Z42_01850</name>
</gene>
<dbReference type="InterPro" id="IPR029044">
    <property type="entry name" value="Nucleotide-diphossugar_trans"/>
</dbReference>
<dbReference type="InterPro" id="IPR001173">
    <property type="entry name" value="Glyco_trans_2-like"/>
</dbReference>
<keyword evidence="3" id="KW-0808">Transferase</keyword>
<dbReference type="Proteomes" id="UP000176645">
    <property type="component" value="Unassembled WGS sequence"/>
</dbReference>
<comment type="caution">
    <text evidence="6">The sequence shown here is derived from an EMBL/GenBank/DDBJ whole genome shotgun (WGS) entry which is preliminary data.</text>
</comment>